<keyword evidence="2" id="KW-0732">Signal</keyword>
<feature type="region of interest" description="Disordered" evidence="1">
    <location>
        <begin position="36"/>
        <end position="143"/>
    </location>
</feature>
<sequence>MSSRGKVGSRASLLLAASLALPLALAILPAQAQPIRLTPPGGSQEPAAQQEPAPQLTPPVQTNTMPAGSQPLAPPAMPSPVMPPAPQAQTLPAPQPVLGETTGAQATESGSSNPKAAEFVIQPLNAPDPSSGGLLDDGNGGLGTAMWQSSNRAQAVQALGVLPAPVSGTALRDLQRRLLLSVAEVPPGTAATPSILGLRVAQLYRLGRLAEAERLASLPSRDLKDPVFRELPFDLALLKNDLPKACEIAANGLREDASAVWQKAAVLCRYNAKDIAGGDLALSLWRDGGGNDPSFNTLAAALRGDARAKVETLGGASPLHFAMLRAAGRPLPKDVLDVATPALLVALAGYDKADAELRLMAAERAVQYGALTPELLGEAYAAAEIPEAQRTALLANIVAGKDKSVRAAALLYQATKNATDARTRADLIKRAYDLAVARDLLLVTAAVYKPLLNNLVPNEASIAAAPAVIRMALAAGETGTARLWRNILLALPPERDNAGEIVAEAWPLLLIAGEDGDWRDSRYEAWMTAQAELPAAERNNRAAQLLTLAEAAGIAVPPEKWDSLLAAAAGNDRRGSPSVAVWRNLQRANAAKAKAETVALALAMLGGKGSLEIDGQGLASALGALRDQGLTAEAKQIALEAALLRGL</sequence>
<accession>A0A516H119</accession>
<dbReference type="EMBL" id="CP041636">
    <property type="protein sequence ID" value="QDO97445.1"/>
    <property type="molecule type" value="Genomic_DNA"/>
</dbReference>
<evidence type="ECO:0008006" key="5">
    <source>
        <dbReference type="Google" id="ProtNLM"/>
    </source>
</evidence>
<organism evidence="3 4">
    <name type="scientific">Ferrovibrio terrae</name>
    <dbReference type="NCBI Taxonomy" id="2594003"/>
    <lineage>
        <taxon>Bacteria</taxon>
        <taxon>Pseudomonadati</taxon>
        <taxon>Pseudomonadota</taxon>
        <taxon>Alphaproteobacteria</taxon>
        <taxon>Rhodospirillales</taxon>
        <taxon>Rhodospirillaceae</taxon>
        <taxon>Ferrovibrio</taxon>
    </lineage>
</organism>
<feature type="chain" id="PRO_5022227820" description="Antifreeze protein" evidence="2">
    <location>
        <begin position="33"/>
        <end position="647"/>
    </location>
</feature>
<feature type="compositionally biased region" description="Low complexity" evidence="1">
    <location>
        <begin position="44"/>
        <end position="54"/>
    </location>
</feature>
<evidence type="ECO:0000313" key="4">
    <source>
        <dbReference type="Proteomes" id="UP000317496"/>
    </source>
</evidence>
<dbReference type="KEGG" id="fer:FNB15_09280"/>
<dbReference type="RefSeq" id="WP_144068426.1">
    <property type="nucleotide sequence ID" value="NZ_CP041636.1"/>
</dbReference>
<keyword evidence="4" id="KW-1185">Reference proteome</keyword>
<dbReference type="AlphaFoldDB" id="A0A516H119"/>
<protein>
    <recommendedName>
        <fullName evidence="5">Antifreeze protein</fullName>
    </recommendedName>
</protein>
<evidence type="ECO:0000256" key="1">
    <source>
        <dbReference type="SAM" id="MobiDB-lite"/>
    </source>
</evidence>
<dbReference type="Proteomes" id="UP000317496">
    <property type="component" value="Chromosome"/>
</dbReference>
<gene>
    <name evidence="3" type="ORF">FNB15_09280</name>
</gene>
<reference evidence="3 4" key="1">
    <citation type="submission" date="2019-07" db="EMBL/GenBank/DDBJ databases">
        <title>Genome sequencing for Ferrovibrio sp. K5.</title>
        <authorList>
            <person name="Park S.-J."/>
        </authorList>
    </citation>
    <scope>NUCLEOTIDE SEQUENCE [LARGE SCALE GENOMIC DNA]</scope>
    <source>
        <strain evidence="3 4">K5</strain>
    </source>
</reference>
<feature type="signal peptide" evidence="2">
    <location>
        <begin position="1"/>
        <end position="32"/>
    </location>
</feature>
<dbReference type="SUPFAM" id="SSF81995">
    <property type="entry name" value="beta-sandwich domain of Sec23/24"/>
    <property type="match status" value="1"/>
</dbReference>
<name>A0A516H119_9PROT</name>
<feature type="compositionally biased region" description="Polar residues" evidence="1">
    <location>
        <begin position="102"/>
        <end position="114"/>
    </location>
</feature>
<feature type="compositionally biased region" description="Pro residues" evidence="1">
    <location>
        <begin position="72"/>
        <end position="86"/>
    </location>
</feature>
<feature type="compositionally biased region" description="Polar residues" evidence="1">
    <location>
        <begin position="58"/>
        <end position="67"/>
    </location>
</feature>
<evidence type="ECO:0000313" key="3">
    <source>
        <dbReference type="EMBL" id="QDO97445.1"/>
    </source>
</evidence>
<dbReference type="OrthoDB" id="8477642at2"/>
<evidence type="ECO:0000256" key="2">
    <source>
        <dbReference type="SAM" id="SignalP"/>
    </source>
</evidence>
<proteinExistence type="predicted"/>